<evidence type="ECO:0000313" key="1">
    <source>
        <dbReference type="EMBL" id="EED36526.1"/>
    </source>
</evidence>
<proteinExistence type="predicted"/>
<dbReference type="EMBL" id="DS999411">
    <property type="protein sequence ID" value="EED36526.1"/>
    <property type="molecule type" value="Genomic_DNA"/>
</dbReference>
<evidence type="ECO:0000313" key="2">
    <source>
        <dbReference type="Proteomes" id="UP000004699"/>
    </source>
</evidence>
<keyword evidence="2" id="KW-1185">Reference proteome</keyword>
<dbReference type="STRING" id="565045.NOR51B_2478"/>
<protein>
    <submittedName>
        <fullName evidence="1">Uncharacterized protein</fullName>
    </submittedName>
</protein>
<dbReference type="Proteomes" id="UP000004699">
    <property type="component" value="Unassembled WGS sequence"/>
</dbReference>
<reference evidence="2" key="1">
    <citation type="journal article" date="2013" name="BMC Microbiol.">
        <title>Taxonomy and evolution of bacteriochlorophyll a-containing members of the OM60/NOR5 clade of marine gammaproteobacteria: description of Luminiphilus syltensis gen. nov., sp. nov., reclassification of Haliea rubra as Pseudohaliea rubra gen. nov., comb. nov., and emendation of Chromatocurvus halotolerans.</title>
        <authorList>
            <person name="Spring S."/>
            <person name="Riedel T."/>
            <person name="Sproer C."/>
            <person name="Yan S."/>
            <person name="Harder J."/>
            <person name="Fuchs B.M."/>
        </authorList>
    </citation>
    <scope>NUCLEOTIDE SEQUENCE [LARGE SCALE GENOMIC DNA]</scope>
    <source>
        <strain evidence="2">NOR51-B</strain>
    </source>
</reference>
<accession>B8KTP3</accession>
<dbReference type="HOGENOM" id="CLU_2554205_0_0_6"/>
<organism evidence="1 2">
    <name type="scientific">Luminiphilus syltensis NOR5-1B</name>
    <dbReference type="NCBI Taxonomy" id="565045"/>
    <lineage>
        <taxon>Bacteria</taxon>
        <taxon>Pseudomonadati</taxon>
        <taxon>Pseudomonadota</taxon>
        <taxon>Gammaproteobacteria</taxon>
        <taxon>Cellvibrionales</taxon>
        <taxon>Halieaceae</taxon>
        <taxon>Luminiphilus</taxon>
    </lineage>
</organism>
<gene>
    <name evidence="1" type="ORF">NOR51B_2478</name>
</gene>
<dbReference type="AlphaFoldDB" id="B8KTP3"/>
<sequence length="82" mass="9853">MAEFHAYRIRPARIAYRLGIDIALIESLVAGELDPEKFDHLVRHYRGRRLQQRLKQADRMRGQRSYELRQRAALDFERESEL</sequence>
<name>B8KTP3_9GAMM</name>